<dbReference type="KEGG" id="dsc:ABOD76_00185"/>
<dbReference type="PANTHER" id="PTHR12526:SF636">
    <property type="entry name" value="BLL3647 PROTEIN"/>
    <property type="match status" value="1"/>
</dbReference>
<keyword evidence="2" id="KW-0614">Plasmid</keyword>
<sequence length="484" mass="53019">MSSVVSLITEGTYPLYTGGVSVWCEQLVTGLPEVEFRVLALSGLSTKIGCTLPENVRQVDVVPLWESLPVRGSRPRQRAEFQELYARVLGAMLKDGPEASADFIGALNRLSLFARRADLHSALAVPSNAQVLLQVWLEHVNAVSGPPRMSPTIPRPTISDALSANMWLIHLLRPLATPAPEADLTHAVSNGLSVLPAIAAKAVHGTPFLLTEHGVYLRERYLTPPSEFLSAGTRAFLLRFHMHLTRAAYTVADIISPASNFNTRWQLHFGADVQKLHPVYNGIDPALFTLGETEPSEPTVAWVGRVDPIKDLDTLIRAHALIQHHIPSAHLRMFGPIPQGNEDYERTCRQLIHDLGLDETARFEGRVPSVAQAYQAGHVVALSSISEGFPYSVIEAMATGRPMVATDVGGVREAVGDTGFVVPPRDPRAFAEACQALLSDHALRRRMSLQARERVLTLFTVQHCLDAYQRMYTSLMFPASMSGA</sequence>
<gene>
    <name evidence="2" type="primary">pelF</name>
    <name evidence="2" type="ORF">ABOD76_00185</name>
</gene>
<evidence type="ECO:0000259" key="1">
    <source>
        <dbReference type="Pfam" id="PF11997"/>
    </source>
</evidence>
<geneLocation type="plasmid" evidence="2">
    <name>pDson04</name>
</geneLocation>
<dbReference type="GO" id="GO:0016757">
    <property type="term" value="F:glycosyltransferase activity"/>
    <property type="evidence" value="ECO:0007669"/>
    <property type="project" value="TreeGrafter"/>
</dbReference>
<dbReference type="InterPro" id="IPR047691">
    <property type="entry name" value="PelF-like"/>
</dbReference>
<dbReference type="EMBL" id="CP158296">
    <property type="protein sequence ID" value="XBV83426.1"/>
    <property type="molecule type" value="Genomic_DNA"/>
</dbReference>
<name>A0AAU7U4P3_9DEIO</name>
<dbReference type="InterPro" id="IPR022622">
    <property type="entry name" value="DUF3492"/>
</dbReference>
<dbReference type="PANTHER" id="PTHR12526">
    <property type="entry name" value="GLYCOSYLTRANSFERASE"/>
    <property type="match status" value="1"/>
</dbReference>
<protein>
    <submittedName>
        <fullName evidence="2">GT4 family glycosyltransferase PelF</fullName>
    </submittedName>
</protein>
<evidence type="ECO:0000313" key="2">
    <source>
        <dbReference type="EMBL" id="XBV83426.1"/>
    </source>
</evidence>
<dbReference type="AlphaFoldDB" id="A0AAU7U4P3"/>
<dbReference type="Gene3D" id="3.40.50.2000">
    <property type="entry name" value="Glycogen Phosphorylase B"/>
    <property type="match status" value="2"/>
</dbReference>
<dbReference type="SUPFAM" id="SSF53756">
    <property type="entry name" value="UDP-Glycosyltransferase/glycogen phosphorylase"/>
    <property type="match status" value="1"/>
</dbReference>
<dbReference type="NCBIfam" id="NF038011">
    <property type="entry name" value="PelF"/>
    <property type="match status" value="1"/>
</dbReference>
<dbReference type="Pfam" id="PF13692">
    <property type="entry name" value="Glyco_trans_1_4"/>
    <property type="match status" value="1"/>
</dbReference>
<feature type="domain" description="DUF3492" evidence="1">
    <location>
        <begin position="5"/>
        <end position="273"/>
    </location>
</feature>
<proteinExistence type="predicted"/>
<dbReference type="RefSeq" id="WP_350240908.1">
    <property type="nucleotide sequence ID" value="NZ_CP158296.1"/>
</dbReference>
<dbReference type="Pfam" id="PF11997">
    <property type="entry name" value="DUF3492"/>
    <property type="match status" value="1"/>
</dbReference>
<accession>A0AAU7U4P3</accession>
<reference evidence="2" key="1">
    <citation type="submission" date="2024-06" db="EMBL/GenBank/DDBJ databases">
        <title>Draft Genome Sequence of Deinococcus sonorensis Type Strain KR-87, a Biofilm Producing Representative of the Genus Deinococcus.</title>
        <authorList>
            <person name="Boren L.S."/>
            <person name="Grosso R.A."/>
            <person name="Hugenberg-Cox A.N."/>
            <person name="Hill J.T.E."/>
            <person name="Albert C.M."/>
            <person name="Tuohy J.M."/>
        </authorList>
    </citation>
    <scope>NUCLEOTIDE SEQUENCE</scope>
    <source>
        <strain evidence="2">KR-87</strain>
        <plasmid evidence="2">pDson04</plasmid>
    </source>
</reference>
<organism evidence="2">
    <name type="scientific">Deinococcus sonorensis KR-87</name>
    <dbReference type="NCBI Taxonomy" id="694439"/>
    <lineage>
        <taxon>Bacteria</taxon>
        <taxon>Thermotogati</taxon>
        <taxon>Deinococcota</taxon>
        <taxon>Deinococci</taxon>
        <taxon>Deinococcales</taxon>
        <taxon>Deinococcaceae</taxon>
        <taxon>Deinococcus</taxon>
    </lineage>
</organism>